<dbReference type="Proteomes" id="UP001054252">
    <property type="component" value="Unassembled WGS sequence"/>
</dbReference>
<name>A0AAV5LDT1_9ROSI</name>
<accession>A0AAV5LDT1</accession>
<keyword evidence="2" id="KW-1185">Reference proteome</keyword>
<evidence type="ECO:0000313" key="1">
    <source>
        <dbReference type="EMBL" id="GKV35137.1"/>
    </source>
</evidence>
<proteinExistence type="predicted"/>
<reference evidence="1 2" key="1">
    <citation type="journal article" date="2021" name="Commun. Biol.">
        <title>The genome of Shorea leprosula (Dipterocarpaceae) highlights the ecological relevance of drought in aseasonal tropical rainforests.</title>
        <authorList>
            <person name="Ng K.K.S."/>
            <person name="Kobayashi M.J."/>
            <person name="Fawcett J.A."/>
            <person name="Hatakeyama M."/>
            <person name="Paape T."/>
            <person name="Ng C.H."/>
            <person name="Ang C.C."/>
            <person name="Tnah L.H."/>
            <person name="Lee C.T."/>
            <person name="Nishiyama T."/>
            <person name="Sese J."/>
            <person name="O'Brien M.J."/>
            <person name="Copetti D."/>
            <person name="Mohd Noor M.I."/>
            <person name="Ong R.C."/>
            <person name="Putra M."/>
            <person name="Sireger I.Z."/>
            <person name="Indrioko S."/>
            <person name="Kosugi Y."/>
            <person name="Izuno A."/>
            <person name="Isagi Y."/>
            <person name="Lee S.L."/>
            <person name="Shimizu K.K."/>
        </authorList>
    </citation>
    <scope>NUCLEOTIDE SEQUENCE [LARGE SCALE GENOMIC DNA]</scope>
    <source>
        <strain evidence="1">214</strain>
    </source>
</reference>
<protein>
    <submittedName>
        <fullName evidence="1">Uncharacterized protein</fullName>
    </submittedName>
</protein>
<gene>
    <name evidence="1" type="ORF">SLEP1_g43446</name>
</gene>
<dbReference type="EMBL" id="BPVZ01000109">
    <property type="protein sequence ID" value="GKV35137.1"/>
    <property type="molecule type" value="Genomic_DNA"/>
</dbReference>
<comment type="caution">
    <text evidence="1">The sequence shown here is derived from an EMBL/GenBank/DDBJ whole genome shotgun (WGS) entry which is preliminary data.</text>
</comment>
<organism evidence="1 2">
    <name type="scientific">Rubroshorea leprosula</name>
    <dbReference type="NCBI Taxonomy" id="152421"/>
    <lineage>
        <taxon>Eukaryota</taxon>
        <taxon>Viridiplantae</taxon>
        <taxon>Streptophyta</taxon>
        <taxon>Embryophyta</taxon>
        <taxon>Tracheophyta</taxon>
        <taxon>Spermatophyta</taxon>
        <taxon>Magnoliopsida</taxon>
        <taxon>eudicotyledons</taxon>
        <taxon>Gunneridae</taxon>
        <taxon>Pentapetalae</taxon>
        <taxon>rosids</taxon>
        <taxon>malvids</taxon>
        <taxon>Malvales</taxon>
        <taxon>Dipterocarpaceae</taxon>
        <taxon>Rubroshorea</taxon>
    </lineage>
</organism>
<dbReference type="AlphaFoldDB" id="A0AAV5LDT1"/>
<sequence>MKIASNSMKSTADEEALPFLDAMPYHLQHHDHGFMLSRFEPPAPLCCVTDGEFNSGIEFPTGEFIGETVGLLRFNFDSRKYHNGPGLGRS</sequence>
<evidence type="ECO:0000313" key="2">
    <source>
        <dbReference type="Proteomes" id="UP001054252"/>
    </source>
</evidence>